<accession>A0AAU7UM26</accession>
<gene>
    <name evidence="1" type="ORF">AAFP32_01860</name>
</gene>
<evidence type="ECO:0000313" key="1">
    <source>
        <dbReference type="EMBL" id="XBV89503.1"/>
    </source>
</evidence>
<protein>
    <submittedName>
        <fullName evidence="1">Uncharacterized protein</fullName>
    </submittedName>
</protein>
<sequence length="40" mass="4337">MVGLTDPPVGNAGPLCKLGDHDQLELSRRCELRAFNGNLE</sequence>
<name>A0AAU7UM26_9MICO</name>
<dbReference type="RefSeq" id="WP_350270390.1">
    <property type="nucleotide sequence ID" value="NZ_CP158281.1"/>
</dbReference>
<proteinExistence type="predicted"/>
<organism evidence="1">
    <name type="scientific">Brevibacterium koreense</name>
    <dbReference type="NCBI Taxonomy" id="3140787"/>
    <lineage>
        <taxon>Bacteria</taxon>
        <taxon>Bacillati</taxon>
        <taxon>Actinomycetota</taxon>
        <taxon>Actinomycetes</taxon>
        <taxon>Micrococcales</taxon>
        <taxon>Brevibacteriaceae</taxon>
        <taxon>Brevibacterium</taxon>
    </lineage>
</organism>
<reference evidence="1" key="1">
    <citation type="submission" date="2024-06" db="EMBL/GenBank/DDBJ databases">
        <title>Brevibacterium koreense sp. nov., isolated from jogae-jeotgal, a Korean fermented seafood.</title>
        <authorList>
            <person name="Whon T.W."/>
            <person name="Nam S."/>
            <person name="Kim Y."/>
        </authorList>
    </citation>
    <scope>NUCLEOTIDE SEQUENCE</scope>
    <source>
        <strain evidence="1">CBA3109</strain>
    </source>
</reference>
<dbReference type="KEGG" id="bkr:AAFP32_01860"/>
<dbReference type="EMBL" id="CP158281">
    <property type="protein sequence ID" value="XBV89503.1"/>
    <property type="molecule type" value="Genomic_DNA"/>
</dbReference>
<dbReference type="AlphaFoldDB" id="A0AAU7UM26"/>